<feature type="region of interest" description="Disordered" evidence="1">
    <location>
        <begin position="1"/>
        <end position="35"/>
    </location>
</feature>
<proteinExistence type="predicted"/>
<evidence type="ECO:0000256" key="1">
    <source>
        <dbReference type="SAM" id="MobiDB-lite"/>
    </source>
</evidence>
<dbReference type="AlphaFoldDB" id="A0A0F9RLQ9"/>
<sequence>MKLTKKEKAITQEQMSVKLSSCGNPDHQQNPNDSLSPEVHFQVATLKGASLMCVKYIARWSLGGGNWSGGQVYIGNKQIARVSYNGRVWDLNEKEIFIN</sequence>
<dbReference type="EMBL" id="LAZR01002761">
    <property type="protein sequence ID" value="KKN25911.1"/>
    <property type="molecule type" value="Genomic_DNA"/>
</dbReference>
<reference evidence="2" key="1">
    <citation type="journal article" date="2015" name="Nature">
        <title>Complex archaea that bridge the gap between prokaryotes and eukaryotes.</title>
        <authorList>
            <person name="Spang A."/>
            <person name="Saw J.H."/>
            <person name="Jorgensen S.L."/>
            <person name="Zaremba-Niedzwiedzka K."/>
            <person name="Martijn J."/>
            <person name="Lind A.E."/>
            <person name="van Eijk R."/>
            <person name="Schleper C."/>
            <person name="Guy L."/>
            <person name="Ettema T.J."/>
        </authorList>
    </citation>
    <scope>NUCLEOTIDE SEQUENCE</scope>
</reference>
<gene>
    <name evidence="2" type="ORF">LCGC14_0879930</name>
</gene>
<feature type="compositionally biased region" description="Basic and acidic residues" evidence="1">
    <location>
        <begin position="1"/>
        <end position="10"/>
    </location>
</feature>
<feature type="compositionally biased region" description="Polar residues" evidence="1">
    <location>
        <begin position="11"/>
        <end position="35"/>
    </location>
</feature>
<accession>A0A0F9RLQ9</accession>
<comment type="caution">
    <text evidence="2">The sequence shown here is derived from an EMBL/GenBank/DDBJ whole genome shotgun (WGS) entry which is preliminary data.</text>
</comment>
<evidence type="ECO:0000313" key="2">
    <source>
        <dbReference type="EMBL" id="KKN25911.1"/>
    </source>
</evidence>
<name>A0A0F9RLQ9_9ZZZZ</name>
<protein>
    <submittedName>
        <fullName evidence="2">Uncharacterized protein</fullName>
    </submittedName>
</protein>
<organism evidence="2">
    <name type="scientific">marine sediment metagenome</name>
    <dbReference type="NCBI Taxonomy" id="412755"/>
    <lineage>
        <taxon>unclassified sequences</taxon>
        <taxon>metagenomes</taxon>
        <taxon>ecological metagenomes</taxon>
    </lineage>
</organism>